<name>A0A448IAD0_MYCCI</name>
<feature type="signal peptide" evidence="1">
    <location>
        <begin position="1"/>
        <end position="20"/>
    </location>
</feature>
<gene>
    <name evidence="2" type="ORF">NCTC10485_03713</name>
</gene>
<protein>
    <submittedName>
        <fullName evidence="2">BNR/Asp-box repeat protein</fullName>
    </submittedName>
</protein>
<dbReference type="EMBL" id="LR134355">
    <property type="protein sequence ID" value="VEG49405.1"/>
    <property type="molecule type" value="Genomic_DNA"/>
</dbReference>
<dbReference type="SUPFAM" id="SSF110296">
    <property type="entry name" value="Oligoxyloglucan reducing end-specific cellobiohydrolase"/>
    <property type="match status" value="1"/>
</dbReference>
<evidence type="ECO:0000313" key="2">
    <source>
        <dbReference type="EMBL" id="VEG49405.1"/>
    </source>
</evidence>
<dbReference type="OrthoDB" id="9764804at2"/>
<keyword evidence="1" id="KW-0732">Signal</keyword>
<reference evidence="2 3" key="1">
    <citation type="submission" date="2018-12" db="EMBL/GenBank/DDBJ databases">
        <authorList>
            <consortium name="Pathogen Informatics"/>
        </authorList>
    </citation>
    <scope>NUCLEOTIDE SEQUENCE [LARGE SCALE GENOMIC DNA]</scope>
    <source>
        <strain evidence="2 3">NCTC10485</strain>
    </source>
</reference>
<accession>A0A448IAD0</accession>
<dbReference type="PROSITE" id="PS51257">
    <property type="entry name" value="PROKAR_LIPOPROTEIN"/>
    <property type="match status" value="1"/>
</dbReference>
<dbReference type="RefSeq" id="WP_126335085.1">
    <property type="nucleotide sequence ID" value="NZ_AP022604.1"/>
</dbReference>
<dbReference type="InterPro" id="IPR015943">
    <property type="entry name" value="WD40/YVTN_repeat-like_dom_sf"/>
</dbReference>
<dbReference type="NCBIfam" id="NF045728">
    <property type="entry name" value="glycosyl_F510_1955"/>
    <property type="match status" value="1"/>
</dbReference>
<dbReference type="AlphaFoldDB" id="A0A448IAD0"/>
<keyword evidence="3" id="KW-1185">Reference proteome</keyword>
<evidence type="ECO:0000256" key="1">
    <source>
        <dbReference type="SAM" id="SignalP"/>
    </source>
</evidence>
<dbReference type="Proteomes" id="UP000282551">
    <property type="component" value="Chromosome"/>
</dbReference>
<dbReference type="Gene3D" id="2.130.10.10">
    <property type="entry name" value="YVTN repeat-like/Quinoprotein amine dehydrogenase"/>
    <property type="match status" value="1"/>
</dbReference>
<feature type="chain" id="PRO_5039422248" evidence="1">
    <location>
        <begin position="21"/>
        <end position="281"/>
    </location>
</feature>
<proteinExistence type="predicted"/>
<evidence type="ECO:0000313" key="3">
    <source>
        <dbReference type="Proteomes" id="UP000282551"/>
    </source>
</evidence>
<dbReference type="InterPro" id="IPR054817">
    <property type="entry name" value="Glycosyl_F510_1955-like"/>
</dbReference>
<sequence length="281" mass="28159">MAKVLLRRLTPVLVAATAAAVLVGCSTSEPPTTTAESVSATESTAPSVTLTPALDHLHGLHLGADGTVLAGSHTGLVAIAADGRTTRIGTSDDDFMGLAGVPGTDHLFASGHPGPSSSAPNPLGLMDSTDGGHTWTPTSLTGEVDFHALATDGKVLVGFDGTTGLLVSTDVGASWSAGAPLAAAAFAVTDGGVWAATAEGLQHSTDTARTFTAVPGAPRLTLLSAASDGSLWGVDSHGVAWCSRTGQTWVQHTVVGPVEALLAVDADTAYAATSRQLYTIE</sequence>
<organism evidence="2 3">
    <name type="scientific">Mycolicibacterium chitae</name>
    <name type="common">Mycobacterium chitae</name>
    <dbReference type="NCBI Taxonomy" id="1792"/>
    <lineage>
        <taxon>Bacteria</taxon>
        <taxon>Bacillati</taxon>
        <taxon>Actinomycetota</taxon>
        <taxon>Actinomycetes</taxon>
        <taxon>Mycobacteriales</taxon>
        <taxon>Mycobacteriaceae</taxon>
        <taxon>Mycolicibacterium</taxon>
    </lineage>
</organism>